<dbReference type="InterPro" id="IPR003660">
    <property type="entry name" value="HAMP_dom"/>
</dbReference>
<evidence type="ECO:0000256" key="3">
    <source>
        <dbReference type="ARBA" id="ARBA00023136"/>
    </source>
</evidence>
<evidence type="ECO:0000313" key="7">
    <source>
        <dbReference type="Proteomes" id="UP001357223"/>
    </source>
</evidence>
<evidence type="ECO:0000313" key="6">
    <source>
        <dbReference type="EMBL" id="WVX82048.1"/>
    </source>
</evidence>
<organism evidence="6 7">
    <name type="scientific">Niallia oryzisoli</name>
    <dbReference type="NCBI Taxonomy" id="1737571"/>
    <lineage>
        <taxon>Bacteria</taxon>
        <taxon>Bacillati</taxon>
        <taxon>Bacillota</taxon>
        <taxon>Bacilli</taxon>
        <taxon>Bacillales</taxon>
        <taxon>Bacillaceae</taxon>
        <taxon>Niallia</taxon>
    </lineage>
</organism>
<proteinExistence type="predicted"/>
<feature type="transmembrane region" description="Helical" evidence="4">
    <location>
        <begin position="12"/>
        <end position="35"/>
    </location>
</feature>
<dbReference type="Pfam" id="PF00672">
    <property type="entry name" value="HAMP"/>
    <property type="match status" value="1"/>
</dbReference>
<gene>
    <name evidence="6" type="ORF">R4Z09_03255</name>
</gene>
<keyword evidence="3 4" id="KW-0472">Membrane</keyword>
<keyword evidence="2" id="KW-1003">Cell membrane</keyword>
<dbReference type="CDD" id="cd06225">
    <property type="entry name" value="HAMP"/>
    <property type="match status" value="1"/>
</dbReference>
<keyword evidence="4" id="KW-0812">Transmembrane</keyword>
<feature type="transmembrane region" description="Helical" evidence="4">
    <location>
        <begin position="55"/>
        <end position="76"/>
    </location>
</feature>
<feature type="domain" description="HAMP" evidence="5">
    <location>
        <begin position="83"/>
        <end position="116"/>
    </location>
</feature>
<dbReference type="EMBL" id="CP137640">
    <property type="protein sequence ID" value="WVX82048.1"/>
    <property type="molecule type" value="Genomic_DNA"/>
</dbReference>
<dbReference type="Proteomes" id="UP001357223">
    <property type="component" value="Chromosome"/>
</dbReference>
<accession>A0ABZ2CEV4</accession>
<keyword evidence="7" id="KW-1185">Reference proteome</keyword>
<reference evidence="6 7" key="1">
    <citation type="submission" date="2023-10" db="EMBL/GenBank/DDBJ databases">
        <title>Niallia locisalis sp.nov. isolated from a salt pond sample.</title>
        <authorList>
            <person name="Li X.-J."/>
            <person name="Dong L."/>
        </authorList>
    </citation>
    <scope>NUCLEOTIDE SEQUENCE [LARGE SCALE GENOMIC DNA]</scope>
    <source>
        <strain evidence="6 7">DSM 29761</strain>
    </source>
</reference>
<evidence type="ECO:0000256" key="1">
    <source>
        <dbReference type="ARBA" id="ARBA00004236"/>
    </source>
</evidence>
<evidence type="ECO:0000256" key="4">
    <source>
        <dbReference type="SAM" id="Phobius"/>
    </source>
</evidence>
<keyword evidence="4" id="KW-1133">Transmembrane helix</keyword>
<evidence type="ECO:0000259" key="5">
    <source>
        <dbReference type="Pfam" id="PF00672"/>
    </source>
</evidence>
<sequence>MAGITFRNKMIVKLLCAVAISLIVSISLILFSIQFILNPYITKLPTGFSESKYNFMTFLTFSVAIITFIAIFLLMVRNKLLYLKLISESVNKIANGELGLTIGIKGKDELTQLAQS</sequence>
<evidence type="ECO:0000256" key="2">
    <source>
        <dbReference type="ARBA" id="ARBA00022475"/>
    </source>
</evidence>
<name>A0ABZ2CEV4_9BACI</name>
<dbReference type="Gene3D" id="6.10.340.10">
    <property type="match status" value="1"/>
</dbReference>
<protein>
    <submittedName>
        <fullName evidence="6">HAMP domain-containing protein</fullName>
    </submittedName>
</protein>
<comment type="subcellular location">
    <subcellularLocation>
        <location evidence="1">Cell membrane</location>
    </subcellularLocation>
</comment>